<dbReference type="SUPFAM" id="SSF52087">
    <property type="entry name" value="CRAL/TRIO domain"/>
    <property type="match status" value="1"/>
</dbReference>
<keyword evidence="3" id="KW-1185">Reference proteome</keyword>
<dbReference type="Pfam" id="PF00650">
    <property type="entry name" value="CRAL_TRIO"/>
    <property type="match status" value="1"/>
</dbReference>
<dbReference type="InterPro" id="IPR001251">
    <property type="entry name" value="CRAL-TRIO_dom"/>
</dbReference>
<sequence length="232" mass="26971">ALSQFKQSQVIHDLVPQVSPHRSRGVPAFAFQDVVSDLNQDEGVLLRFLRARDYDVDSAEKMLRNAVQWRKEIGLDGFKKWTFPPHFYTDMKFRYYGRDLEGAQVFCWLFAGTWPVKQLLESEDLEQLKRYCFGGIEQGFQLMIKYGSTGNVIIDMEGFSYLQGTDIGSLKFAYSIFQGFEQYFPEILKAIYIINAPWISLHFQLLQRSLCPKDNGKKLQFLVTRRSGMQSF</sequence>
<dbReference type="STRING" id="48709.A0A1D2M943"/>
<dbReference type="PANTHER" id="PTHR23324">
    <property type="entry name" value="SEC14 RELATED PROTEIN"/>
    <property type="match status" value="1"/>
</dbReference>
<dbReference type="PANTHER" id="PTHR23324:SF83">
    <property type="entry name" value="SEC14-LIKE PROTEIN 2"/>
    <property type="match status" value="1"/>
</dbReference>
<proteinExistence type="predicted"/>
<dbReference type="Proteomes" id="UP000094527">
    <property type="component" value="Unassembled WGS sequence"/>
</dbReference>
<evidence type="ECO:0000313" key="3">
    <source>
        <dbReference type="Proteomes" id="UP000094527"/>
    </source>
</evidence>
<dbReference type="SMART" id="SM01100">
    <property type="entry name" value="CRAL_TRIO_N"/>
    <property type="match status" value="1"/>
</dbReference>
<feature type="domain" description="CRAL-TRIO" evidence="1">
    <location>
        <begin position="95"/>
        <end position="232"/>
    </location>
</feature>
<evidence type="ECO:0000313" key="2">
    <source>
        <dbReference type="EMBL" id="ODM89495.1"/>
    </source>
</evidence>
<dbReference type="CDD" id="cd00170">
    <property type="entry name" value="SEC14"/>
    <property type="match status" value="1"/>
</dbReference>
<accession>A0A1D2M943</accession>
<dbReference type="GO" id="GO:0005737">
    <property type="term" value="C:cytoplasm"/>
    <property type="evidence" value="ECO:0007669"/>
    <property type="project" value="TreeGrafter"/>
</dbReference>
<dbReference type="InterPro" id="IPR051064">
    <property type="entry name" value="SEC14/CRAL-TRIO_domain"/>
</dbReference>
<evidence type="ECO:0000259" key="1">
    <source>
        <dbReference type="PROSITE" id="PS50191"/>
    </source>
</evidence>
<name>A0A1D2M943_ORCCI</name>
<reference evidence="2 3" key="1">
    <citation type="journal article" date="2016" name="Genome Biol. Evol.">
        <title>Gene Family Evolution Reflects Adaptation to Soil Environmental Stressors in the Genome of the Collembolan Orchesella cincta.</title>
        <authorList>
            <person name="Faddeeva-Vakhrusheva A."/>
            <person name="Derks M.F."/>
            <person name="Anvar S.Y."/>
            <person name="Agamennone V."/>
            <person name="Suring W."/>
            <person name="Smit S."/>
            <person name="van Straalen N.M."/>
            <person name="Roelofs D."/>
        </authorList>
    </citation>
    <scope>NUCLEOTIDE SEQUENCE [LARGE SCALE GENOMIC DNA]</scope>
    <source>
        <tissue evidence="2">Mixed pool</tissue>
    </source>
</reference>
<comment type="caution">
    <text evidence="2">The sequence shown here is derived from an EMBL/GenBank/DDBJ whole genome shotgun (WGS) entry which is preliminary data.</text>
</comment>
<feature type="non-terminal residue" evidence="2">
    <location>
        <position position="1"/>
    </location>
</feature>
<dbReference type="AlphaFoldDB" id="A0A1D2M943"/>
<dbReference type="InterPro" id="IPR011074">
    <property type="entry name" value="CRAL/TRIO_N_dom"/>
</dbReference>
<dbReference type="OMA" id="INAPWIS"/>
<dbReference type="InterPro" id="IPR036865">
    <property type="entry name" value="CRAL-TRIO_dom_sf"/>
</dbReference>
<dbReference type="InterPro" id="IPR036273">
    <property type="entry name" value="CRAL/TRIO_N_dom_sf"/>
</dbReference>
<dbReference type="Pfam" id="PF03765">
    <property type="entry name" value="CRAL_TRIO_N"/>
    <property type="match status" value="1"/>
</dbReference>
<dbReference type="EMBL" id="LJIJ01002591">
    <property type="protein sequence ID" value="ODM89495.1"/>
    <property type="molecule type" value="Genomic_DNA"/>
</dbReference>
<dbReference type="OrthoDB" id="75724at2759"/>
<gene>
    <name evidence="2" type="ORF">Ocin01_17187</name>
</gene>
<organism evidence="2 3">
    <name type="scientific">Orchesella cincta</name>
    <name type="common">Springtail</name>
    <name type="synonym">Podura cincta</name>
    <dbReference type="NCBI Taxonomy" id="48709"/>
    <lineage>
        <taxon>Eukaryota</taxon>
        <taxon>Metazoa</taxon>
        <taxon>Ecdysozoa</taxon>
        <taxon>Arthropoda</taxon>
        <taxon>Hexapoda</taxon>
        <taxon>Collembola</taxon>
        <taxon>Entomobryomorpha</taxon>
        <taxon>Entomobryoidea</taxon>
        <taxon>Orchesellidae</taxon>
        <taxon>Orchesellinae</taxon>
        <taxon>Orchesella</taxon>
    </lineage>
</organism>
<dbReference type="PROSITE" id="PS50191">
    <property type="entry name" value="CRAL_TRIO"/>
    <property type="match status" value="1"/>
</dbReference>
<protein>
    <submittedName>
        <fullName evidence="2">SEC14-like protein 2</fullName>
    </submittedName>
</protein>
<dbReference type="Gene3D" id="3.40.525.10">
    <property type="entry name" value="CRAL-TRIO lipid binding domain"/>
    <property type="match status" value="1"/>
</dbReference>
<dbReference type="SUPFAM" id="SSF46938">
    <property type="entry name" value="CRAL/TRIO N-terminal domain"/>
    <property type="match status" value="1"/>
</dbReference>